<keyword evidence="4" id="KW-0804">Transcription</keyword>
<proteinExistence type="inferred from homology"/>
<accession>A0ABV4N7L7</accession>
<dbReference type="InterPro" id="IPR005119">
    <property type="entry name" value="LysR_subst-bd"/>
</dbReference>
<keyword evidence="3" id="KW-0238">DNA-binding</keyword>
<gene>
    <name evidence="6" type="ORF">AB4566_03795</name>
</gene>
<dbReference type="InterPro" id="IPR036390">
    <property type="entry name" value="WH_DNA-bd_sf"/>
</dbReference>
<dbReference type="PANTHER" id="PTHR30118">
    <property type="entry name" value="HTH-TYPE TRANSCRIPTIONAL REGULATOR LEUO-RELATED"/>
    <property type="match status" value="1"/>
</dbReference>
<dbReference type="Pfam" id="PF03466">
    <property type="entry name" value="LysR_substrate"/>
    <property type="match status" value="1"/>
</dbReference>
<evidence type="ECO:0000259" key="5">
    <source>
        <dbReference type="PROSITE" id="PS50931"/>
    </source>
</evidence>
<dbReference type="EMBL" id="JBFRUW010000005">
    <property type="protein sequence ID" value="MFA0567389.1"/>
    <property type="molecule type" value="Genomic_DNA"/>
</dbReference>
<protein>
    <submittedName>
        <fullName evidence="6">LysR family transcriptional regulator</fullName>
    </submittedName>
</protein>
<feature type="domain" description="HTH lysR-type" evidence="5">
    <location>
        <begin position="9"/>
        <end position="66"/>
    </location>
</feature>
<comment type="similarity">
    <text evidence="1">Belongs to the LysR transcriptional regulatory family.</text>
</comment>
<evidence type="ECO:0000256" key="1">
    <source>
        <dbReference type="ARBA" id="ARBA00009437"/>
    </source>
</evidence>
<sequence length="308" mass="34601">MNEFNWKSIDLNLLVAFMALYKTGSVTGAAERVFVSQSAMSHSLAKLRELMGDRLFERKGHKMQPTERADQIAPIIQKSLTQLQMSVFTTEEFNPTHYQGTCKIGLTDYAELIFAPILFDAISQVAPQSRVSFVHANRHNYQQLLTEENVDVMIGSFPALDSSLSAEKIYTEKHVCMFDPTKVSLSSPFRVEEFVQYPHALVSPDGHLKTQVDEMIGELGLSRRVAVASRNFLTIRHLIAGRALLCIVPELMAKIDLGETHLSSVEPPLPIADFDISLIYRKGVAHTEKNQWLRALVHDSISSFVEQP</sequence>
<name>A0ABV4N7L7_9VIBR</name>
<dbReference type="Gene3D" id="1.10.10.10">
    <property type="entry name" value="Winged helix-like DNA-binding domain superfamily/Winged helix DNA-binding domain"/>
    <property type="match status" value="1"/>
</dbReference>
<organism evidence="6 7">
    <name type="scientific">Vibrio gallaecicus</name>
    <dbReference type="NCBI Taxonomy" id="552386"/>
    <lineage>
        <taxon>Bacteria</taxon>
        <taxon>Pseudomonadati</taxon>
        <taxon>Pseudomonadota</taxon>
        <taxon>Gammaproteobacteria</taxon>
        <taxon>Vibrionales</taxon>
        <taxon>Vibrionaceae</taxon>
        <taxon>Vibrio</taxon>
    </lineage>
</organism>
<evidence type="ECO:0000256" key="2">
    <source>
        <dbReference type="ARBA" id="ARBA00023015"/>
    </source>
</evidence>
<dbReference type="InterPro" id="IPR050389">
    <property type="entry name" value="LysR-type_TF"/>
</dbReference>
<dbReference type="InterPro" id="IPR036388">
    <property type="entry name" value="WH-like_DNA-bd_sf"/>
</dbReference>
<dbReference type="Gene3D" id="3.40.190.10">
    <property type="entry name" value="Periplasmic binding protein-like II"/>
    <property type="match status" value="2"/>
</dbReference>
<evidence type="ECO:0000313" key="6">
    <source>
        <dbReference type="EMBL" id="MFA0567389.1"/>
    </source>
</evidence>
<evidence type="ECO:0000256" key="4">
    <source>
        <dbReference type="ARBA" id="ARBA00023163"/>
    </source>
</evidence>
<evidence type="ECO:0000256" key="3">
    <source>
        <dbReference type="ARBA" id="ARBA00023125"/>
    </source>
</evidence>
<keyword evidence="2" id="KW-0805">Transcription regulation</keyword>
<comment type="caution">
    <text evidence="6">The sequence shown here is derived from an EMBL/GenBank/DDBJ whole genome shotgun (WGS) entry which is preliminary data.</text>
</comment>
<dbReference type="InterPro" id="IPR000847">
    <property type="entry name" value="LysR_HTH_N"/>
</dbReference>
<dbReference type="SUPFAM" id="SSF46785">
    <property type="entry name" value="Winged helix' DNA-binding domain"/>
    <property type="match status" value="1"/>
</dbReference>
<dbReference type="Proteomes" id="UP001570417">
    <property type="component" value="Unassembled WGS sequence"/>
</dbReference>
<evidence type="ECO:0000313" key="7">
    <source>
        <dbReference type="Proteomes" id="UP001570417"/>
    </source>
</evidence>
<dbReference type="SUPFAM" id="SSF53850">
    <property type="entry name" value="Periplasmic binding protein-like II"/>
    <property type="match status" value="1"/>
</dbReference>
<keyword evidence="7" id="KW-1185">Reference proteome</keyword>
<dbReference type="RefSeq" id="WP_372264950.1">
    <property type="nucleotide sequence ID" value="NZ_JBFRUW010000005.1"/>
</dbReference>
<dbReference type="Pfam" id="PF00126">
    <property type="entry name" value="HTH_1"/>
    <property type="match status" value="1"/>
</dbReference>
<dbReference type="PANTHER" id="PTHR30118:SF15">
    <property type="entry name" value="TRANSCRIPTIONAL REGULATORY PROTEIN"/>
    <property type="match status" value="1"/>
</dbReference>
<dbReference type="PRINTS" id="PR00039">
    <property type="entry name" value="HTHLYSR"/>
</dbReference>
<reference evidence="6 7" key="1">
    <citation type="journal article" date="2024" name="ISME J.">
        <title>Tailless and filamentous prophages are predominant in marine Vibrio.</title>
        <authorList>
            <person name="Steensen K."/>
            <person name="Seneca J."/>
            <person name="Bartlau N."/>
            <person name="Yu X.A."/>
            <person name="Hussain F.A."/>
            <person name="Polz M.F."/>
        </authorList>
    </citation>
    <scope>NUCLEOTIDE SEQUENCE [LARGE SCALE GENOMIC DNA]</scope>
    <source>
        <strain evidence="6 7">10N.222.51.A1</strain>
    </source>
</reference>
<dbReference type="PROSITE" id="PS50931">
    <property type="entry name" value="HTH_LYSR"/>
    <property type="match status" value="1"/>
</dbReference>